<accession>A0A5B7I0Q5</accession>
<proteinExistence type="predicted"/>
<sequence length="329" mass="36828">MCCVALLFGIYLRTICRYRLFNVYAKKTLLSPISYLHILNHIFPCYLYRISHLILSYFHRVLQHTVISLSLLSLLHLSTFPIVSYNILSYIFSYLYCISQLTLISFRFISIASSFSHLLKRKLLLSIHIKELTVPLECCFHLCFITGAPHCMLLWASCKGVAGGVALPVGPDADVLPHAPPTCTPPRQMAAIVTTKATLYHLPPLLHPPLPPSSPVLLPDIYSFTSQLMLESFLPPLPPFTRSFSLFFSLYSFLSFFFSTSLVLLPNIFSFTSLLRLVSFLPPLSTSFSPYTPFSQFSPPLPSLYSSFSTLSTASPSSTPLVTYPSTSS</sequence>
<dbReference type="AlphaFoldDB" id="A0A5B7I0Q5"/>
<evidence type="ECO:0000313" key="3">
    <source>
        <dbReference type="Proteomes" id="UP000324222"/>
    </source>
</evidence>
<comment type="caution">
    <text evidence="2">The sequence shown here is derived from an EMBL/GenBank/DDBJ whole genome shotgun (WGS) entry which is preliminary data.</text>
</comment>
<keyword evidence="1" id="KW-0812">Transmembrane</keyword>
<keyword evidence="3" id="KW-1185">Reference proteome</keyword>
<organism evidence="2 3">
    <name type="scientific">Portunus trituberculatus</name>
    <name type="common">Swimming crab</name>
    <name type="synonym">Neptunus trituberculatus</name>
    <dbReference type="NCBI Taxonomy" id="210409"/>
    <lineage>
        <taxon>Eukaryota</taxon>
        <taxon>Metazoa</taxon>
        <taxon>Ecdysozoa</taxon>
        <taxon>Arthropoda</taxon>
        <taxon>Crustacea</taxon>
        <taxon>Multicrustacea</taxon>
        <taxon>Malacostraca</taxon>
        <taxon>Eumalacostraca</taxon>
        <taxon>Eucarida</taxon>
        <taxon>Decapoda</taxon>
        <taxon>Pleocyemata</taxon>
        <taxon>Brachyura</taxon>
        <taxon>Eubrachyura</taxon>
        <taxon>Portunoidea</taxon>
        <taxon>Portunidae</taxon>
        <taxon>Portuninae</taxon>
        <taxon>Portunus</taxon>
    </lineage>
</organism>
<feature type="transmembrane region" description="Helical" evidence="1">
    <location>
        <begin position="33"/>
        <end position="49"/>
    </location>
</feature>
<protein>
    <submittedName>
        <fullName evidence="2">Uncharacterized protein</fullName>
    </submittedName>
</protein>
<feature type="transmembrane region" description="Helical" evidence="1">
    <location>
        <begin position="91"/>
        <end position="112"/>
    </location>
</feature>
<name>A0A5B7I0Q5_PORTR</name>
<evidence type="ECO:0000313" key="2">
    <source>
        <dbReference type="EMBL" id="MPC75027.1"/>
    </source>
</evidence>
<reference evidence="2 3" key="1">
    <citation type="submission" date="2019-05" db="EMBL/GenBank/DDBJ databases">
        <title>Another draft genome of Portunus trituberculatus and its Hox gene families provides insights of decapod evolution.</title>
        <authorList>
            <person name="Jeong J.-H."/>
            <person name="Song I."/>
            <person name="Kim S."/>
            <person name="Choi T."/>
            <person name="Kim D."/>
            <person name="Ryu S."/>
            <person name="Kim W."/>
        </authorList>
    </citation>
    <scope>NUCLEOTIDE SEQUENCE [LARGE SCALE GENOMIC DNA]</scope>
    <source>
        <tissue evidence="2">Muscle</tissue>
    </source>
</reference>
<gene>
    <name evidence="2" type="ORF">E2C01_069410</name>
</gene>
<keyword evidence="1" id="KW-1133">Transmembrane helix</keyword>
<dbReference type="EMBL" id="VSRR010040210">
    <property type="protein sequence ID" value="MPC75027.1"/>
    <property type="molecule type" value="Genomic_DNA"/>
</dbReference>
<keyword evidence="1" id="KW-0472">Membrane</keyword>
<feature type="transmembrane region" description="Helical" evidence="1">
    <location>
        <begin position="246"/>
        <end position="269"/>
    </location>
</feature>
<dbReference type="Proteomes" id="UP000324222">
    <property type="component" value="Unassembled WGS sequence"/>
</dbReference>
<evidence type="ECO:0000256" key="1">
    <source>
        <dbReference type="SAM" id="Phobius"/>
    </source>
</evidence>
<feature type="transmembrane region" description="Helical" evidence="1">
    <location>
        <begin position="61"/>
        <end position="85"/>
    </location>
</feature>